<evidence type="ECO:0000313" key="3">
    <source>
        <dbReference type="Proteomes" id="UP000321612"/>
    </source>
</evidence>
<name>A0A5C8GJE4_9BACT</name>
<proteinExistence type="predicted"/>
<dbReference type="Pfam" id="PF13449">
    <property type="entry name" value="Phytase-like"/>
    <property type="match status" value="1"/>
</dbReference>
<accession>A0A5C8GJE4</accession>
<dbReference type="Proteomes" id="UP000321612">
    <property type="component" value="Unassembled WGS sequence"/>
</dbReference>
<feature type="domain" description="Phytase-like" evidence="1">
    <location>
        <begin position="39"/>
        <end position="319"/>
    </location>
</feature>
<reference evidence="3" key="1">
    <citation type="submission" date="2019-05" db="EMBL/GenBank/DDBJ databases">
        <title>Prevotella brunnea sp. nov., isolated from a wound of a patient.</title>
        <authorList>
            <person name="Buhl M."/>
        </authorList>
    </citation>
    <scope>NUCLEOTIDE SEQUENCE [LARGE SCALE GENOMIC DNA]</scope>
    <source>
        <strain evidence="3">A2672</strain>
    </source>
</reference>
<keyword evidence="3" id="KW-1185">Reference proteome</keyword>
<gene>
    <name evidence="2" type="ORF">ETF27_05710</name>
</gene>
<dbReference type="EMBL" id="SDIK01000038">
    <property type="protein sequence ID" value="TXJ62178.1"/>
    <property type="molecule type" value="Genomic_DNA"/>
</dbReference>
<sequence>MKVLAVLIVSSIFINLFAQDKLEIKRINSQRYFNSLPKGNYSGITWLGGNNYALVSDKTENSGFHLIELVLDSVSGEIINASYKGFRSSSEANHDEEGIAFYHPDSSVFIAREGDNSICEYNIQGELTGRRIRLPEFFAQASASYGIESLTYNHMTGLFWTTTESTLPADGKQADTNNCLSNRLRLQSFDKNFQCFNQYFYEMDPPSTSVLARNYALGVSDLAAMDDGRLLVLEREFFVSKNKIGSFVCNKIYIVNPLRGIPIDSTKPLHENLIPIPKTLMCQWKTKLSVFHQNLANYEGMCLGPKLIDGSQVLILCADSQNQHKGILRDWFKTIIIR</sequence>
<evidence type="ECO:0000259" key="1">
    <source>
        <dbReference type="Pfam" id="PF13449"/>
    </source>
</evidence>
<dbReference type="OrthoDB" id="9798539at2"/>
<organism evidence="2 3">
    <name type="scientific">Prevotella brunnea</name>
    <dbReference type="NCBI Taxonomy" id="2508867"/>
    <lineage>
        <taxon>Bacteria</taxon>
        <taxon>Pseudomonadati</taxon>
        <taxon>Bacteroidota</taxon>
        <taxon>Bacteroidia</taxon>
        <taxon>Bacteroidales</taxon>
        <taxon>Prevotellaceae</taxon>
        <taxon>Prevotella</taxon>
    </lineage>
</organism>
<comment type="caution">
    <text evidence="2">The sequence shown here is derived from an EMBL/GenBank/DDBJ whole genome shotgun (WGS) entry which is preliminary data.</text>
</comment>
<evidence type="ECO:0000313" key="2">
    <source>
        <dbReference type="EMBL" id="TXJ62178.1"/>
    </source>
</evidence>
<dbReference type="AlphaFoldDB" id="A0A5C8GJE4"/>
<protein>
    <submittedName>
        <fullName evidence="2">Esterase-like activity of phytase family protein</fullName>
    </submittedName>
</protein>
<dbReference type="InterPro" id="IPR027372">
    <property type="entry name" value="Phytase-like_dom"/>
</dbReference>